<dbReference type="CDD" id="cd07363">
    <property type="entry name" value="45_DOPA_Dioxygenase"/>
    <property type="match status" value="1"/>
</dbReference>
<proteinExistence type="inferred from homology"/>
<organism evidence="7 8">
    <name type="scientific">Elizabethkingia anophelis NUHP1</name>
    <dbReference type="NCBI Taxonomy" id="1338011"/>
    <lineage>
        <taxon>Bacteria</taxon>
        <taxon>Pseudomonadati</taxon>
        <taxon>Bacteroidota</taxon>
        <taxon>Flavobacteriia</taxon>
        <taxon>Flavobacteriales</taxon>
        <taxon>Weeksellaceae</taxon>
        <taxon>Elizabethkingia</taxon>
    </lineage>
</organism>
<dbReference type="Pfam" id="PF02900">
    <property type="entry name" value="LigB"/>
    <property type="match status" value="1"/>
</dbReference>
<dbReference type="RefSeq" id="WP_024565085.1">
    <property type="nucleotide sequence ID" value="NZ_CP007547.1"/>
</dbReference>
<comment type="cofactor">
    <cofactor evidence="1">
        <name>Zn(2+)</name>
        <dbReference type="ChEBI" id="CHEBI:29105"/>
    </cofactor>
</comment>
<dbReference type="NCBIfam" id="NF007914">
    <property type="entry name" value="PRK10628.1"/>
    <property type="match status" value="1"/>
</dbReference>
<reference evidence="7" key="1">
    <citation type="journal article" date="2013" name="Lancet">
        <title>First case of E anophelis outbreak in an intensive-care unit.</title>
        <authorList>
            <person name="Teo J."/>
            <person name="Tan S.Y."/>
            <person name="Tay M."/>
            <person name="Ding Y."/>
            <person name="Kjelleberg S."/>
            <person name="Givskov M."/>
            <person name="Lin R.T."/>
            <person name="Yang L."/>
        </authorList>
    </citation>
    <scope>NUCLEOTIDE SEQUENCE [LARGE SCALE GENOMIC DNA]</scope>
    <source>
        <strain evidence="7">NUHP1</strain>
    </source>
</reference>
<evidence type="ECO:0000313" key="8">
    <source>
        <dbReference type="Proteomes" id="UP000028933"/>
    </source>
</evidence>
<dbReference type="PIRSF" id="PIRSF006157">
    <property type="entry name" value="Doxgns_DODA"/>
    <property type="match status" value="1"/>
</dbReference>
<keyword evidence="5" id="KW-0560">Oxidoreductase</keyword>
<dbReference type="InterPro" id="IPR004183">
    <property type="entry name" value="Xdiol_dOase_suB"/>
</dbReference>
<dbReference type="GO" id="GO:0008198">
    <property type="term" value="F:ferrous iron binding"/>
    <property type="evidence" value="ECO:0007669"/>
    <property type="project" value="InterPro"/>
</dbReference>
<reference evidence="7" key="2">
    <citation type="journal article" date="2015" name="Genome Biol. Evol.">
        <title>Complete Genome Sequence and Transcriptomic Analysis of the Novel Pathogen Elizabethkingia anophelis in Response to Oxidative Stress.</title>
        <authorList>
            <person name="Li Y."/>
            <person name="Liu Y."/>
            <person name="Chew S.C."/>
            <person name="Tay M."/>
            <person name="Salido M.M."/>
            <person name="Teo J."/>
            <person name="Lauro F.M."/>
            <person name="Givskov M."/>
            <person name="Yang L."/>
        </authorList>
    </citation>
    <scope>NUCLEOTIDE SEQUENCE</scope>
    <source>
        <strain evidence="7">NUHP1</strain>
    </source>
</reference>
<dbReference type="Proteomes" id="UP000028933">
    <property type="component" value="Chromosome"/>
</dbReference>
<evidence type="ECO:0000256" key="1">
    <source>
        <dbReference type="ARBA" id="ARBA00001947"/>
    </source>
</evidence>
<dbReference type="PANTHER" id="PTHR30096">
    <property type="entry name" value="4,5-DOPA DIOXYGENASE EXTRADIOL-LIKE PROTEIN"/>
    <property type="match status" value="1"/>
</dbReference>
<protein>
    <submittedName>
        <fullName evidence="7">Uncharacterized protein ygiD</fullName>
    </submittedName>
</protein>
<dbReference type="AlphaFoldDB" id="A0A077EEU2"/>
<evidence type="ECO:0000313" key="7">
    <source>
        <dbReference type="EMBL" id="AIL45083.1"/>
    </source>
</evidence>
<dbReference type="eggNOG" id="COG3384">
    <property type="taxonomic scope" value="Bacteria"/>
</dbReference>
<accession>A0A077EEU2</accession>
<dbReference type="HOGENOM" id="CLU_046582_2_0_10"/>
<keyword evidence="4" id="KW-0862">Zinc</keyword>
<keyword evidence="3" id="KW-0479">Metal-binding</keyword>
<sequence length="272" mass="30521">MELNHLKSFTNGLPNTEKMPVLFLGHGSPMNAIEENDFVSGWRKIGQSIPKPTAIICISAHWETSGTKVTAAPHPKTIHDFYGFPPELFAVQYPAPGSPELAAELSEVIDIASVGLDKMWGLDHGAWSVIKFLYPDADVPVIEFSIDVHKSPKEHYELAKELQYLRHKGVLIVGSGNIVHNLRMMNWHQPETGYDWAIEANDTFKNYLLQDKQEELLKFQGISSANQLSVPTPEHYIPSLYAYALRDNNDSIKLFNDQLIYGSIGMLSFQIG</sequence>
<evidence type="ECO:0000256" key="5">
    <source>
        <dbReference type="ARBA" id="ARBA00023002"/>
    </source>
</evidence>
<dbReference type="InterPro" id="IPR014436">
    <property type="entry name" value="Extradiol_dOase_DODA"/>
</dbReference>
<dbReference type="GO" id="GO:0016702">
    <property type="term" value="F:oxidoreductase activity, acting on single donors with incorporation of molecular oxygen, incorporation of two atoms of oxygen"/>
    <property type="evidence" value="ECO:0007669"/>
    <property type="project" value="UniProtKB-ARBA"/>
</dbReference>
<evidence type="ECO:0000256" key="2">
    <source>
        <dbReference type="ARBA" id="ARBA00007581"/>
    </source>
</evidence>
<evidence type="ECO:0000256" key="3">
    <source>
        <dbReference type="ARBA" id="ARBA00022723"/>
    </source>
</evidence>
<name>A0A077EEU2_9FLAO</name>
<feature type="domain" description="Extradiol ring-cleavage dioxygenase class III enzyme subunit B" evidence="6">
    <location>
        <begin position="38"/>
        <end position="240"/>
    </location>
</feature>
<dbReference type="GO" id="GO:0008270">
    <property type="term" value="F:zinc ion binding"/>
    <property type="evidence" value="ECO:0007669"/>
    <property type="project" value="InterPro"/>
</dbReference>
<dbReference type="PANTHER" id="PTHR30096:SF0">
    <property type="entry name" value="4,5-DOPA DIOXYGENASE EXTRADIOL-LIKE PROTEIN"/>
    <property type="match status" value="1"/>
</dbReference>
<gene>
    <name evidence="7" type="ORF">BD94_1308</name>
</gene>
<dbReference type="STRING" id="1338011.BD94_1308"/>
<dbReference type="KEGG" id="eao:BD94_1308"/>
<dbReference type="SUPFAM" id="SSF53213">
    <property type="entry name" value="LigB-like"/>
    <property type="match status" value="1"/>
</dbReference>
<evidence type="ECO:0000259" key="6">
    <source>
        <dbReference type="Pfam" id="PF02900"/>
    </source>
</evidence>
<evidence type="ECO:0000256" key="4">
    <source>
        <dbReference type="ARBA" id="ARBA00022833"/>
    </source>
</evidence>
<dbReference type="Gene3D" id="3.40.830.10">
    <property type="entry name" value="LigB-like"/>
    <property type="match status" value="1"/>
</dbReference>
<comment type="similarity">
    <text evidence="2">Belongs to the DODA-type extradiol aromatic ring-opening dioxygenase family.</text>
</comment>
<dbReference type="EMBL" id="CP007547">
    <property type="protein sequence ID" value="AIL45083.1"/>
    <property type="molecule type" value="Genomic_DNA"/>
</dbReference>